<feature type="compositionally biased region" description="Low complexity" evidence="1">
    <location>
        <begin position="254"/>
        <end position="268"/>
    </location>
</feature>
<sequence length="291" mass="33083">MCVYETHISFKKFSSYADSECSEYMGSVETPKINTDVFPQSTDVFPQSTVRFSVPHQERDQLNYEGSVKRKRACKKTTDNPSSKCKKKAYDDDDDDEIFSDNNVDTKVTYECNGNYVAIVPKKIEAHDKIIEVLKSEEAEFHTYARKSEIKPKIVLKGLPVLPVEVTSNEIHSLNIKTNNIYMLRAKTNNNLNSATYLVTVDNLTTLNEIIKIKYIYCIATNPNIKCHNCGENHMANDEKCPVYIRFINNKTNNINNQNKKNPINTQPMNSYPNNNACNTHKTCSPGEIGA</sequence>
<organism evidence="2 3">
    <name type="scientific">Microctonus aethiopoides</name>
    <dbReference type="NCBI Taxonomy" id="144406"/>
    <lineage>
        <taxon>Eukaryota</taxon>
        <taxon>Metazoa</taxon>
        <taxon>Ecdysozoa</taxon>
        <taxon>Arthropoda</taxon>
        <taxon>Hexapoda</taxon>
        <taxon>Insecta</taxon>
        <taxon>Pterygota</taxon>
        <taxon>Neoptera</taxon>
        <taxon>Endopterygota</taxon>
        <taxon>Hymenoptera</taxon>
        <taxon>Apocrita</taxon>
        <taxon>Ichneumonoidea</taxon>
        <taxon>Braconidae</taxon>
        <taxon>Euphorinae</taxon>
        <taxon>Microctonus</taxon>
    </lineage>
</organism>
<name>A0AA39C439_9HYME</name>
<comment type="caution">
    <text evidence="2">The sequence shown here is derived from an EMBL/GenBank/DDBJ whole genome shotgun (WGS) entry which is preliminary data.</text>
</comment>
<evidence type="ECO:0008006" key="4">
    <source>
        <dbReference type="Google" id="ProtNLM"/>
    </source>
</evidence>
<evidence type="ECO:0000256" key="1">
    <source>
        <dbReference type="SAM" id="MobiDB-lite"/>
    </source>
</evidence>
<accession>A0AA39C439</accession>
<gene>
    <name evidence="2" type="ORF">PV328_011713</name>
</gene>
<protein>
    <recommendedName>
        <fullName evidence="4">Pre-C2HC domain-containing protein</fullName>
    </recommendedName>
</protein>
<feature type="region of interest" description="Disordered" evidence="1">
    <location>
        <begin position="254"/>
        <end position="274"/>
    </location>
</feature>
<reference evidence="2" key="2">
    <citation type="submission" date="2023-03" db="EMBL/GenBank/DDBJ databases">
        <authorList>
            <person name="Inwood S.N."/>
            <person name="Skelly J.G."/>
            <person name="Guhlin J."/>
            <person name="Harrop T.W.R."/>
            <person name="Goldson S.G."/>
            <person name="Dearden P.K."/>
        </authorList>
    </citation>
    <scope>NUCLEOTIDE SEQUENCE</scope>
    <source>
        <strain evidence="2">Irish</strain>
        <tissue evidence="2">Whole body</tissue>
    </source>
</reference>
<evidence type="ECO:0000313" key="2">
    <source>
        <dbReference type="EMBL" id="KAK0157234.1"/>
    </source>
</evidence>
<dbReference type="Proteomes" id="UP001168990">
    <property type="component" value="Unassembled WGS sequence"/>
</dbReference>
<dbReference type="EMBL" id="JAQQBS010001428">
    <property type="protein sequence ID" value="KAK0157234.1"/>
    <property type="molecule type" value="Genomic_DNA"/>
</dbReference>
<keyword evidence="3" id="KW-1185">Reference proteome</keyword>
<dbReference type="AlphaFoldDB" id="A0AA39C439"/>
<reference evidence="2" key="1">
    <citation type="journal article" date="2023" name="bioRxiv">
        <title>Scaffold-level genome assemblies of two parasitoid biocontrol wasps reveal the parthenogenesis mechanism and an associated novel virus.</title>
        <authorList>
            <person name="Inwood S."/>
            <person name="Skelly J."/>
            <person name="Guhlin J."/>
            <person name="Harrop T."/>
            <person name="Goldson S."/>
            <person name="Dearden P."/>
        </authorList>
    </citation>
    <scope>NUCLEOTIDE SEQUENCE</scope>
    <source>
        <strain evidence="2">Irish</strain>
        <tissue evidence="2">Whole body</tissue>
    </source>
</reference>
<evidence type="ECO:0000313" key="3">
    <source>
        <dbReference type="Proteomes" id="UP001168990"/>
    </source>
</evidence>
<proteinExistence type="predicted"/>